<organism evidence="1 2">
    <name type="scientific">Dendrobium thyrsiflorum</name>
    <name type="common">Pinecone-like raceme dendrobium</name>
    <name type="synonym">Orchid</name>
    <dbReference type="NCBI Taxonomy" id="117978"/>
    <lineage>
        <taxon>Eukaryota</taxon>
        <taxon>Viridiplantae</taxon>
        <taxon>Streptophyta</taxon>
        <taxon>Embryophyta</taxon>
        <taxon>Tracheophyta</taxon>
        <taxon>Spermatophyta</taxon>
        <taxon>Magnoliopsida</taxon>
        <taxon>Liliopsida</taxon>
        <taxon>Asparagales</taxon>
        <taxon>Orchidaceae</taxon>
        <taxon>Epidendroideae</taxon>
        <taxon>Malaxideae</taxon>
        <taxon>Dendrobiinae</taxon>
        <taxon>Dendrobium</taxon>
    </lineage>
</organism>
<sequence>MSWTKKIIIIKKKDYDDEDDGDVFVVDDDEDNEGEGTKRNQQKLHAFLHGSFAAKGSFTRQLSSSCFPNTIQFSLNYAKVHIKCILLITNLENSRFEINKYSKIVKYESSNITL</sequence>
<dbReference type="EMBL" id="JANQDX010000013">
    <property type="protein sequence ID" value="KAL0913657.1"/>
    <property type="molecule type" value="Genomic_DNA"/>
</dbReference>
<dbReference type="AlphaFoldDB" id="A0ABD0UTD5"/>
<accession>A0ABD0UTD5</accession>
<comment type="caution">
    <text evidence="1">The sequence shown here is derived from an EMBL/GenBank/DDBJ whole genome shotgun (WGS) entry which is preliminary data.</text>
</comment>
<gene>
    <name evidence="1" type="ORF">M5K25_017136</name>
</gene>
<protein>
    <submittedName>
        <fullName evidence="1">Uncharacterized protein</fullName>
    </submittedName>
</protein>
<dbReference type="Proteomes" id="UP001552299">
    <property type="component" value="Unassembled WGS sequence"/>
</dbReference>
<reference evidence="1 2" key="1">
    <citation type="journal article" date="2024" name="Plant Biotechnol. J.">
        <title>Dendrobium thyrsiflorum genome and its molecular insights into genes involved in important horticultural traits.</title>
        <authorList>
            <person name="Chen B."/>
            <person name="Wang J.Y."/>
            <person name="Zheng P.J."/>
            <person name="Li K.L."/>
            <person name="Liang Y.M."/>
            <person name="Chen X.F."/>
            <person name="Zhang C."/>
            <person name="Zhao X."/>
            <person name="He X."/>
            <person name="Zhang G.Q."/>
            <person name="Liu Z.J."/>
            <person name="Xu Q."/>
        </authorList>
    </citation>
    <scope>NUCLEOTIDE SEQUENCE [LARGE SCALE GENOMIC DNA]</scope>
    <source>
        <strain evidence="1">GZMU011</strain>
    </source>
</reference>
<name>A0ABD0UTD5_DENTH</name>
<evidence type="ECO:0000313" key="2">
    <source>
        <dbReference type="Proteomes" id="UP001552299"/>
    </source>
</evidence>
<keyword evidence="2" id="KW-1185">Reference proteome</keyword>
<proteinExistence type="predicted"/>
<evidence type="ECO:0000313" key="1">
    <source>
        <dbReference type="EMBL" id="KAL0913657.1"/>
    </source>
</evidence>